<organism evidence="1">
    <name type="scientific">marine sediment metagenome</name>
    <dbReference type="NCBI Taxonomy" id="412755"/>
    <lineage>
        <taxon>unclassified sequences</taxon>
        <taxon>metagenomes</taxon>
        <taxon>ecological metagenomes</taxon>
    </lineage>
</organism>
<reference evidence="1" key="1">
    <citation type="journal article" date="2015" name="Nature">
        <title>Complex archaea that bridge the gap between prokaryotes and eukaryotes.</title>
        <authorList>
            <person name="Spang A."/>
            <person name="Saw J.H."/>
            <person name="Jorgensen S.L."/>
            <person name="Zaremba-Niedzwiedzka K."/>
            <person name="Martijn J."/>
            <person name="Lind A.E."/>
            <person name="van Eijk R."/>
            <person name="Schleper C."/>
            <person name="Guy L."/>
            <person name="Ettema T.J."/>
        </authorList>
    </citation>
    <scope>NUCLEOTIDE SEQUENCE</scope>
</reference>
<sequence>MKERKPFALDRKTIDIVFRGGNDWPVMVATLRWPSPDAFRELYRHIWTDHRLVGGRLEAVEPPTDYAKFFAEHLKNLRRADGEELLTKKDTIQRWRDWFLEHRESRVPAQVINFQLIAAELKKQSIGGGFSLESLDARGIRLFQFEYFGSAEIEGTTVEKNGYTEVVLHVSPASVKDEESYNAAITATFNPGGGKREVVDPIGFTSVFKARIERIENATFKGEPCEAGNKADWIDHVPYHWIIKTLVEDHRGSTAANFTRVSGKRSKPTG</sequence>
<comment type="caution">
    <text evidence="1">The sequence shown here is derived from an EMBL/GenBank/DDBJ whole genome shotgun (WGS) entry which is preliminary data.</text>
</comment>
<protein>
    <submittedName>
        <fullName evidence="1">Uncharacterized protein</fullName>
    </submittedName>
</protein>
<dbReference type="AlphaFoldDB" id="A0A0F9F510"/>
<dbReference type="EMBL" id="LAZR01031946">
    <property type="protein sequence ID" value="KKL52295.1"/>
    <property type="molecule type" value="Genomic_DNA"/>
</dbReference>
<name>A0A0F9F510_9ZZZZ</name>
<proteinExistence type="predicted"/>
<accession>A0A0F9F510</accession>
<gene>
    <name evidence="1" type="ORF">LCGC14_2286910</name>
</gene>
<evidence type="ECO:0000313" key="1">
    <source>
        <dbReference type="EMBL" id="KKL52295.1"/>
    </source>
</evidence>